<dbReference type="InterPro" id="IPR015946">
    <property type="entry name" value="KH_dom-like_a/b"/>
</dbReference>
<dbReference type="Gene3D" id="3.30.300.20">
    <property type="match status" value="1"/>
</dbReference>
<dbReference type="Proteomes" id="UP000031623">
    <property type="component" value="Chromosome"/>
</dbReference>
<name>A0A090AR36_9GAMM</name>
<dbReference type="OrthoDB" id="9761274at2"/>
<gene>
    <name evidence="1" type="ORF">THII_3923</name>
</gene>
<dbReference type="SUPFAM" id="SSF82784">
    <property type="entry name" value="OsmC-like"/>
    <property type="match status" value="1"/>
</dbReference>
<sequence length="138" mass="15265">MDITVTFGSGMKINAHFNNFTVNTDQAKQVGGEATFPDPFSYFLSSIATCAGFFVLRFCQSRDIPTAGIQVRMSNDWNPIQKLVENIQIEITVPPTFPEKYAPALIRAVNECSVKKALITPPHIEVTTKVVEGQTNLK</sequence>
<evidence type="ECO:0000313" key="2">
    <source>
        <dbReference type="Proteomes" id="UP000031623"/>
    </source>
</evidence>
<dbReference type="PANTHER" id="PTHR39624:SF2">
    <property type="entry name" value="OSMC-LIKE PROTEIN"/>
    <property type="match status" value="1"/>
</dbReference>
<protein>
    <submittedName>
        <fullName evidence="1">OsmC-like protein</fullName>
    </submittedName>
</protein>
<dbReference type="InterPro" id="IPR003718">
    <property type="entry name" value="OsmC/Ohr_fam"/>
</dbReference>
<accession>A0A090AR36</accession>
<proteinExistence type="predicted"/>
<dbReference type="EMBL" id="AP014633">
    <property type="protein sequence ID" value="BAP58220.1"/>
    <property type="molecule type" value="Genomic_DNA"/>
</dbReference>
<keyword evidence="2" id="KW-1185">Reference proteome</keyword>
<dbReference type="InterPro" id="IPR036102">
    <property type="entry name" value="OsmC/Ohrsf"/>
</dbReference>
<organism evidence="1 2">
    <name type="scientific">Thioploca ingrica</name>
    <dbReference type="NCBI Taxonomy" id="40754"/>
    <lineage>
        <taxon>Bacteria</taxon>
        <taxon>Pseudomonadati</taxon>
        <taxon>Pseudomonadota</taxon>
        <taxon>Gammaproteobacteria</taxon>
        <taxon>Thiotrichales</taxon>
        <taxon>Thiotrichaceae</taxon>
        <taxon>Thioploca</taxon>
    </lineage>
</organism>
<dbReference type="STRING" id="40754.THII_3923"/>
<dbReference type="Pfam" id="PF02566">
    <property type="entry name" value="OsmC"/>
    <property type="match status" value="1"/>
</dbReference>
<reference evidence="1 2" key="1">
    <citation type="journal article" date="2014" name="ISME J.">
        <title>Ecophysiology of Thioploca ingrica as revealed by the complete genome sequence supplemented with proteomic evidence.</title>
        <authorList>
            <person name="Kojima H."/>
            <person name="Ogura Y."/>
            <person name="Yamamoto N."/>
            <person name="Togashi T."/>
            <person name="Mori H."/>
            <person name="Watanabe T."/>
            <person name="Nemoto F."/>
            <person name="Kurokawa K."/>
            <person name="Hayashi T."/>
            <person name="Fukui M."/>
        </authorList>
    </citation>
    <scope>NUCLEOTIDE SEQUENCE [LARGE SCALE GENOMIC DNA]</scope>
</reference>
<dbReference type="PANTHER" id="PTHR39624">
    <property type="entry name" value="PROTEIN INVOLVED IN RIMO-MEDIATED BETA-METHYLTHIOLATION OF RIBOSOMAL PROTEIN S12 YCAO"/>
    <property type="match status" value="1"/>
</dbReference>
<evidence type="ECO:0000313" key="1">
    <source>
        <dbReference type="EMBL" id="BAP58220.1"/>
    </source>
</evidence>
<dbReference type="KEGG" id="tig:THII_3923"/>
<dbReference type="HOGENOM" id="CLU_100275_3_0_6"/>
<dbReference type="AlphaFoldDB" id="A0A090AR36"/>